<dbReference type="EnsemblPlants" id="OPUNC01G34500.1">
    <property type="protein sequence ID" value="OPUNC01G34500.1"/>
    <property type="gene ID" value="OPUNC01G34500"/>
</dbReference>
<keyword evidence="2" id="KW-0812">Transmembrane</keyword>
<feature type="region of interest" description="Disordered" evidence="1">
    <location>
        <begin position="1"/>
        <end position="50"/>
    </location>
</feature>
<feature type="transmembrane region" description="Helical" evidence="2">
    <location>
        <begin position="255"/>
        <end position="275"/>
    </location>
</feature>
<dbReference type="Proteomes" id="UP000026962">
    <property type="component" value="Chromosome 1"/>
</dbReference>
<keyword evidence="4" id="KW-1185">Reference proteome</keyword>
<reference evidence="3" key="2">
    <citation type="submission" date="2018-05" db="EMBL/GenBank/DDBJ databases">
        <title>OpunRS2 (Oryza punctata Reference Sequence Version 2).</title>
        <authorList>
            <person name="Zhang J."/>
            <person name="Kudrna D."/>
            <person name="Lee S."/>
            <person name="Talag J."/>
            <person name="Welchert J."/>
            <person name="Wing R.A."/>
        </authorList>
    </citation>
    <scope>NUCLEOTIDE SEQUENCE [LARGE SCALE GENOMIC DNA]</scope>
</reference>
<feature type="transmembrane region" description="Helical" evidence="2">
    <location>
        <begin position="144"/>
        <end position="164"/>
    </location>
</feature>
<proteinExistence type="predicted"/>
<dbReference type="OMA" id="EFFVYQY"/>
<feature type="transmembrane region" description="Helical" evidence="2">
    <location>
        <begin position="213"/>
        <end position="235"/>
    </location>
</feature>
<dbReference type="eggNOG" id="ENOG502ST8H">
    <property type="taxonomic scope" value="Eukaryota"/>
</dbReference>
<feature type="transmembrane region" description="Helical" evidence="2">
    <location>
        <begin position="170"/>
        <end position="192"/>
    </location>
</feature>
<accession>A0A0E0JQF7</accession>
<feature type="transmembrane region" description="Helical" evidence="2">
    <location>
        <begin position="352"/>
        <end position="372"/>
    </location>
</feature>
<feature type="transmembrane region" description="Helical" evidence="2">
    <location>
        <begin position="313"/>
        <end position="331"/>
    </location>
</feature>
<reference evidence="3" key="1">
    <citation type="submission" date="2015-04" db="UniProtKB">
        <authorList>
            <consortium name="EnsemblPlants"/>
        </authorList>
    </citation>
    <scope>IDENTIFICATION</scope>
</reference>
<dbReference type="AlphaFoldDB" id="A0A0E0JQF7"/>
<organism evidence="3">
    <name type="scientific">Oryza punctata</name>
    <name type="common">Red rice</name>
    <dbReference type="NCBI Taxonomy" id="4537"/>
    <lineage>
        <taxon>Eukaryota</taxon>
        <taxon>Viridiplantae</taxon>
        <taxon>Streptophyta</taxon>
        <taxon>Embryophyta</taxon>
        <taxon>Tracheophyta</taxon>
        <taxon>Spermatophyta</taxon>
        <taxon>Magnoliopsida</taxon>
        <taxon>Liliopsida</taxon>
        <taxon>Poales</taxon>
        <taxon>Poaceae</taxon>
        <taxon>BOP clade</taxon>
        <taxon>Oryzoideae</taxon>
        <taxon>Oryzeae</taxon>
        <taxon>Oryzinae</taxon>
        <taxon>Oryza</taxon>
    </lineage>
</organism>
<feature type="transmembrane region" description="Helical" evidence="2">
    <location>
        <begin position="102"/>
        <end position="123"/>
    </location>
</feature>
<feature type="transmembrane region" description="Helical" evidence="2">
    <location>
        <begin position="413"/>
        <end position="438"/>
    </location>
</feature>
<keyword evidence="2" id="KW-1133">Transmembrane helix</keyword>
<name>A0A0E0JQF7_ORYPU</name>
<keyword evidence="2" id="KW-0472">Membrane</keyword>
<feature type="transmembrane region" description="Helical" evidence="2">
    <location>
        <begin position="62"/>
        <end position="82"/>
    </location>
</feature>
<evidence type="ECO:0000256" key="2">
    <source>
        <dbReference type="SAM" id="Phobius"/>
    </source>
</evidence>
<sequence length="448" mass="48414">MSGEIELLEQPLRPPDSVLSTGRDEEEGSSHHGNGSGAAGENPENPLPDLALAKSESDRIRVFYQTVLSAIVVFIVAALSGYKDMKPLYSTKNHKKVHLSNLLVIEGFCMIATFICTAVLMMYEFYTYHHDRPRGRRRCRDLTVLIAVAGAMLVATDTILVVIANRDNAVFAVLFVPVLLLVGMAVYTGALMEEQPPNLPQDGGYEAAAKSTFDLATVGTMAAFGLQGTIVFGYLKTPEKKSEHDDPPLDLAFCYIASTVCLTVMAICATPLALLPEEKRKALVGIIGSLRHVLLASLALMALVVSVEFLDGFVVLSVWPEAVALVLYYAAQFCSGRRQPGGGVGSRPWIEFVFRIVATAGFTLMAGLYAAFLGTDHYSVYLKAAMLVLLMAVLSSLSRLANPVYMPEIDGALLEFCVAGVALAFPAVSLLVACPLVLKVFVDLYIHR</sequence>
<evidence type="ECO:0000256" key="1">
    <source>
        <dbReference type="SAM" id="MobiDB-lite"/>
    </source>
</evidence>
<protein>
    <submittedName>
        <fullName evidence="3">Uncharacterized protein</fullName>
    </submittedName>
</protein>
<dbReference type="HOGENOM" id="CLU_049524_0_0_1"/>
<evidence type="ECO:0000313" key="3">
    <source>
        <dbReference type="EnsemblPlants" id="OPUNC01G34500.1"/>
    </source>
</evidence>
<feature type="transmembrane region" description="Helical" evidence="2">
    <location>
        <begin position="282"/>
        <end position="307"/>
    </location>
</feature>
<dbReference type="Gramene" id="OPUNC01G34500.1">
    <property type="protein sequence ID" value="OPUNC01G34500.1"/>
    <property type="gene ID" value="OPUNC01G34500"/>
</dbReference>
<dbReference type="STRING" id="4537.A0A0E0JQF7"/>
<evidence type="ECO:0000313" key="4">
    <source>
        <dbReference type="Proteomes" id="UP000026962"/>
    </source>
</evidence>
<feature type="transmembrane region" description="Helical" evidence="2">
    <location>
        <begin position="378"/>
        <end position="401"/>
    </location>
</feature>